<evidence type="ECO:0000256" key="1">
    <source>
        <dbReference type="ARBA" id="ARBA00023122"/>
    </source>
</evidence>
<dbReference type="RefSeq" id="WP_140727804.1">
    <property type="nucleotide sequence ID" value="NZ_BNBA01000016.1"/>
</dbReference>
<dbReference type="EMBL" id="BNBA01000016">
    <property type="protein sequence ID" value="GHH54933.1"/>
    <property type="molecule type" value="Genomic_DNA"/>
</dbReference>
<comment type="caution">
    <text evidence="4">The sequence shown here is derived from an EMBL/GenBank/DDBJ whole genome shotgun (WGS) entry which is preliminary data.</text>
</comment>
<dbReference type="SMART" id="SM00116">
    <property type="entry name" value="CBS"/>
    <property type="match status" value="2"/>
</dbReference>
<dbReference type="InterPro" id="IPR046342">
    <property type="entry name" value="CBS_dom_sf"/>
</dbReference>
<dbReference type="InterPro" id="IPR000644">
    <property type="entry name" value="CBS_dom"/>
</dbReference>
<evidence type="ECO:0000313" key="5">
    <source>
        <dbReference type="Proteomes" id="UP000623958"/>
    </source>
</evidence>
<dbReference type="Proteomes" id="UP000623958">
    <property type="component" value="Unassembled WGS sequence"/>
</dbReference>
<accession>A0A919F8D4</accession>
<sequence>MIIKDVMSRDVTVIGPEQTLREAAVLMRQNDIGSLPVGEHDRLVGMLTDRDIVVRALASGSDADSPVREAMSGSIKYCFEDDDVDSIASNMASLQIRRLPVVDRDKRLVGIVSLSNMAHSEDMACGVVARGVARPH</sequence>
<dbReference type="CDD" id="cd04622">
    <property type="entry name" value="CBS_pair_HRP1_like"/>
    <property type="match status" value="1"/>
</dbReference>
<gene>
    <name evidence="4" type="ORF">GCM10009090_22510</name>
</gene>
<dbReference type="AlphaFoldDB" id="A0A919F8D4"/>
<organism evidence="4 5">
    <name type="scientific">Xanthomonas boreopolis</name>
    <dbReference type="NCBI Taxonomy" id="86183"/>
    <lineage>
        <taxon>Bacteria</taxon>
        <taxon>Pseudomonadati</taxon>
        <taxon>Pseudomonadota</taxon>
        <taxon>Gammaproteobacteria</taxon>
        <taxon>Lysobacterales</taxon>
        <taxon>Lysobacteraceae</taxon>
        <taxon>Xanthomonas</taxon>
    </lineage>
</organism>
<dbReference type="PANTHER" id="PTHR43080">
    <property type="entry name" value="CBS DOMAIN-CONTAINING PROTEIN CBSX3, MITOCHONDRIAL"/>
    <property type="match status" value="1"/>
</dbReference>
<evidence type="ECO:0000259" key="3">
    <source>
        <dbReference type="PROSITE" id="PS51371"/>
    </source>
</evidence>
<dbReference type="PROSITE" id="PS51371">
    <property type="entry name" value="CBS"/>
    <property type="match status" value="2"/>
</dbReference>
<reference evidence="4" key="1">
    <citation type="journal article" date="2014" name="Int. J. Syst. Evol. Microbiol.">
        <title>Complete genome sequence of Corynebacterium casei LMG S-19264T (=DSM 44701T), isolated from a smear-ripened cheese.</title>
        <authorList>
            <consortium name="US DOE Joint Genome Institute (JGI-PGF)"/>
            <person name="Walter F."/>
            <person name="Albersmeier A."/>
            <person name="Kalinowski J."/>
            <person name="Ruckert C."/>
        </authorList>
    </citation>
    <scope>NUCLEOTIDE SEQUENCE</scope>
    <source>
        <strain evidence="4">JCM 13306</strain>
    </source>
</reference>
<feature type="domain" description="CBS" evidence="3">
    <location>
        <begin position="71"/>
        <end position="128"/>
    </location>
</feature>
<reference evidence="4" key="2">
    <citation type="submission" date="2020-09" db="EMBL/GenBank/DDBJ databases">
        <authorList>
            <person name="Sun Q."/>
            <person name="Ohkuma M."/>
        </authorList>
    </citation>
    <scope>NUCLEOTIDE SEQUENCE</scope>
    <source>
        <strain evidence="4">JCM 13306</strain>
    </source>
</reference>
<feature type="domain" description="CBS" evidence="3">
    <location>
        <begin position="7"/>
        <end position="65"/>
    </location>
</feature>
<dbReference type="Gene3D" id="3.10.580.10">
    <property type="entry name" value="CBS-domain"/>
    <property type="match status" value="1"/>
</dbReference>
<name>A0A919F8D4_9XANT</name>
<evidence type="ECO:0000256" key="2">
    <source>
        <dbReference type="PROSITE-ProRule" id="PRU00703"/>
    </source>
</evidence>
<evidence type="ECO:0000313" key="4">
    <source>
        <dbReference type="EMBL" id="GHH54933.1"/>
    </source>
</evidence>
<keyword evidence="1 2" id="KW-0129">CBS domain</keyword>
<proteinExistence type="predicted"/>
<protein>
    <submittedName>
        <fullName evidence="4">Inosine-5-monophosphate dehydrogenase</fullName>
    </submittedName>
</protein>
<keyword evidence="5" id="KW-1185">Reference proteome</keyword>
<dbReference type="InterPro" id="IPR051257">
    <property type="entry name" value="Diverse_CBS-Domain"/>
</dbReference>
<dbReference type="Pfam" id="PF00571">
    <property type="entry name" value="CBS"/>
    <property type="match status" value="2"/>
</dbReference>
<dbReference type="PANTHER" id="PTHR43080:SF2">
    <property type="entry name" value="CBS DOMAIN-CONTAINING PROTEIN"/>
    <property type="match status" value="1"/>
</dbReference>
<dbReference type="SUPFAM" id="SSF54631">
    <property type="entry name" value="CBS-domain pair"/>
    <property type="match status" value="1"/>
</dbReference>